<comment type="caution">
    <text evidence="2">The sequence shown here is derived from an EMBL/GenBank/DDBJ whole genome shotgun (WGS) entry which is preliminary data.</text>
</comment>
<dbReference type="Gene3D" id="3.30.2010.10">
    <property type="entry name" value="Metalloproteases ('zincins'), catalytic domain"/>
    <property type="match status" value="1"/>
</dbReference>
<dbReference type="eggNOG" id="COG1451">
    <property type="taxonomic scope" value="Bacteria"/>
</dbReference>
<dbReference type="InterPro" id="IPR053136">
    <property type="entry name" value="UTP_pyrophosphatase-like"/>
</dbReference>
<gene>
    <name evidence="2" type="ORF">N789_07750</name>
</gene>
<dbReference type="PANTHER" id="PTHR30399">
    <property type="entry name" value="UNCHARACTERIZED PROTEIN YGJP"/>
    <property type="match status" value="1"/>
</dbReference>
<dbReference type="RefSeq" id="WP_022969616.1">
    <property type="nucleotide sequence ID" value="NZ_ATVD01000003.1"/>
</dbReference>
<proteinExistence type="predicted"/>
<feature type="domain" description="YgjP-like metallopeptidase" evidence="1">
    <location>
        <begin position="37"/>
        <end position="239"/>
    </location>
</feature>
<dbReference type="STRING" id="1121015.GCA_000420545_02001"/>
<organism evidence="2 3">
    <name type="scientific">Arenimonas oryziterrae DSM 21050 = YC6267</name>
    <dbReference type="NCBI Taxonomy" id="1121015"/>
    <lineage>
        <taxon>Bacteria</taxon>
        <taxon>Pseudomonadati</taxon>
        <taxon>Pseudomonadota</taxon>
        <taxon>Gammaproteobacteria</taxon>
        <taxon>Lysobacterales</taxon>
        <taxon>Lysobacteraceae</taxon>
        <taxon>Arenimonas</taxon>
    </lineage>
</organism>
<name>A0A091AWM6_9GAMM</name>
<dbReference type="AlphaFoldDB" id="A0A091AWM6"/>
<dbReference type="Proteomes" id="UP000029385">
    <property type="component" value="Unassembled WGS sequence"/>
</dbReference>
<keyword evidence="3" id="KW-1185">Reference proteome</keyword>
<dbReference type="Pfam" id="PF01863">
    <property type="entry name" value="YgjP-like"/>
    <property type="match status" value="1"/>
</dbReference>
<dbReference type="CDD" id="cd07344">
    <property type="entry name" value="M48_yhfN_like"/>
    <property type="match status" value="1"/>
</dbReference>
<dbReference type="EMBL" id="AVCI01000004">
    <property type="protein sequence ID" value="KFN43831.1"/>
    <property type="molecule type" value="Genomic_DNA"/>
</dbReference>
<dbReference type="OrthoDB" id="9811177at2"/>
<evidence type="ECO:0000313" key="3">
    <source>
        <dbReference type="Proteomes" id="UP000029385"/>
    </source>
</evidence>
<sequence length="253" mass="29383">MAWLRFLEPKPAQEQRMLVLRSGEAVPVRWVRDARARRLRLIVGDKGVRLTLPRSASIKLAEQFLFEHRDWLQAQLAKLPVIDTRPFSRDHDQHLLLRGERVPILWSEGRYTRVTGETHGITVACAAKATDKQLRAALRDFYSQQARADIGQWLPRYLPQLPRPPSSFRLRALSSLWGSLAPDDALSLDLSLVLGRPSAFEYVLVHELCHLIHRDHSRRFWREVEARCPDWHDARDYLHGEGLMLKSELRRLA</sequence>
<dbReference type="InterPro" id="IPR002725">
    <property type="entry name" value="YgjP-like_metallopeptidase"/>
</dbReference>
<evidence type="ECO:0000313" key="2">
    <source>
        <dbReference type="EMBL" id="KFN43831.1"/>
    </source>
</evidence>
<dbReference type="PATRIC" id="fig|1121015.4.peg.1040"/>
<accession>A0A091AWM6</accession>
<dbReference type="PANTHER" id="PTHR30399:SF1">
    <property type="entry name" value="UTP PYROPHOSPHATASE"/>
    <property type="match status" value="1"/>
</dbReference>
<evidence type="ECO:0000259" key="1">
    <source>
        <dbReference type="Pfam" id="PF01863"/>
    </source>
</evidence>
<reference evidence="2 3" key="1">
    <citation type="submission" date="2013-09" db="EMBL/GenBank/DDBJ databases">
        <title>Genome sequencing of Arenimonas oryziterrae.</title>
        <authorList>
            <person name="Chen F."/>
            <person name="Wang G."/>
        </authorList>
    </citation>
    <scope>NUCLEOTIDE SEQUENCE [LARGE SCALE GENOMIC DNA]</scope>
    <source>
        <strain evidence="2 3">YC6267</strain>
    </source>
</reference>
<protein>
    <recommendedName>
        <fullName evidence="1">YgjP-like metallopeptidase domain-containing protein</fullName>
    </recommendedName>
</protein>